<keyword evidence="12" id="KW-1185">Reference proteome</keyword>
<gene>
    <name evidence="11" type="ORF">SUZIE_203650</name>
</gene>
<protein>
    <submittedName>
        <fullName evidence="11">Olfactory receptor 1468</fullName>
    </submittedName>
</protein>
<dbReference type="InterPro" id="IPR000725">
    <property type="entry name" value="Olfact_rcpt"/>
</dbReference>
<comment type="caution">
    <text evidence="11">The sequence shown here is derived from an EMBL/GenBank/DDBJ whole genome shotgun (WGS) entry which is preliminary data.</text>
</comment>
<dbReference type="GO" id="GO:0004984">
    <property type="term" value="F:olfactory receptor activity"/>
    <property type="evidence" value="ECO:0007669"/>
    <property type="project" value="InterPro"/>
</dbReference>
<feature type="domain" description="G-protein coupled receptors family 1 profile" evidence="10">
    <location>
        <begin position="1"/>
        <end position="96"/>
    </location>
</feature>
<dbReference type="GO" id="GO:0004930">
    <property type="term" value="F:G protein-coupled receptor activity"/>
    <property type="evidence" value="ECO:0007669"/>
    <property type="project" value="UniProtKB-KW"/>
</dbReference>
<keyword evidence="5 9" id="KW-0472">Membrane</keyword>
<evidence type="ECO:0000256" key="3">
    <source>
        <dbReference type="ARBA" id="ARBA00022989"/>
    </source>
</evidence>
<evidence type="ECO:0000256" key="1">
    <source>
        <dbReference type="ARBA" id="ARBA00004141"/>
    </source>
</evidence>
<reference evidence="11" key="1">
    <citation type="submission" date="2020-03" db="EMBL/GenBank/DDBJ databases">
        <title>Studies in the Genomics of Life Span.</title>
        <authorList>
            <person name="Glass D."/>
        </authorList>
    </citation>
    <scope>NUCLEOTIDE SEQUENCE</scope>
    <source>
        <strain evidence="11">SUZIE</strain>
        <tissue evidence="11">Muscle</tissue>
    </source>
</reference>
<organism evidence="11 12">
    <name type="scientific">Sciurus carolinensis</name>
    <name type="common">Eastern gray squirrel</name>
    <dbReference type="NCBI Taxonomy" id="30640"/>
    <lineage>
        <taxon>Eukaryota</taxon>
        <taxon>Metazoa</taxon>
        <taxon>Chordata</taxon>
        <taxon>Craniata</taxon>
        <taxon>Vertebrata</taxon>
        <taxon>Euteleostomi</taxon>
        <taxon>Mammalia</taxon>
        <taxon>Eutheria</taxon>
        <taxon>Euarchontoglires</taxon>
        <taxon>Glires</taxon>
        <taxon>Rodentia</taxon>
        <taxon>Sciuromorpha</taxon>
        <taxon>Sciuridae</taxon>
        <taxon>Sciurinae</taxon>
        <taxon>Sciurini</taxon>
        <taxon>Sciurus</taxon>
    </lineage>
</organism>
<dbReference type="PRINTS" id="PR00245">
    <property type="entry name" value="OLFACTORYR"/>
</dbReference>
<dbReference type="SUPFAM" id="SSF81321">
    <property type="entry name" value="Family A G protein-coupled receptor-like"/>
    <property type="match status" value="1"/>
</dbReference>
<evidence type="ECO:0000256" key="8">
    <source>
        <dbReference type="SAM" id="MobiDB-lite"/>
    </source>
</evidence>
<proteinExistence type="predicted"/>
<keyword evidence="3 9" id="KW-1133">Transmembrane helix</keyword>
<accession>A0AA41TAR4</accession>
<evidence type="ECO:0000259" key="10">
    <source>
        <dbReference type="PROSITE" id="PS50262"/>
    </source>
</evidence>
<dbReference type="GO" id="GO:0016020">
    <property type="term" value="C:membrane"/>
    <property type="evidence" value="ECO:0007669"/>
    <property type="project" value="UniProtKB-SubCell"/>
</dbReference>
<evidence type="ECO:0000256" key="9">
    <source>
        <dbReference type="SAM" id="Phobius"/>
    </source>
</evidence>
<dbReference type="Proteomes" id="UP001166674">
    <property type="component" value="Unassembled WGS sequence"/>
</dbReference>
<feature type="transmembrane region" description="Helical" evidence="9">
    <location>
        <begin position="24"/>
        <end position="47"/>
    </location>
</feature>
<feature type="region of interest" description="Disordered" evidence="8">
    <location>
        <begin position="108"/>
        <end position="127"/>
    </location>
</feature>
<evidence type="ECO:0000313" key="11">
    <source>
        <dbReference type="EMBL" id="MBZ3889577.1"/>
    </source>
</evidence>
<sequence length="127" mass="13768">MAYDRYVAICLPLHYTTVMCPQRCLLLVAMSWLCSSLLAFSLTLHVAQLSFCASRSIPHFFCDFLPLLKLACSDTHAFHVTMFTEAALSGVLPLAVSWSLMPTSCTPPSRSPLLGGSTESSPPVALS</sequence>
<dbReference type="AlphaFoldDB" id="A0AA41TAR4"/>
<evidence type="ECO:0000256" key="7">
    <source>
        <dbReference type="ARBA" id="ARBA00023224"/>
    </source>
</evidence>
<dbReference type="EMBL" id="JAATJV010432500">
    <property type="protein sequence ID" value="MBZ3889577.1"/>
    <property type="molecule type" value="Genomic_DNA"/>
</dbReference>
<dbReference type="PANTHER" id="PTHR48001">
    <property type="entry name" value="OLFACTORY RECEPTOR"/>
    <property type="match status" value="1"/>
</dbReference>
<keyword evidence="4" id="KW-0297">G-protein coupled receptor</keyword>
<keyword evidence="6 11" id="KW-0675">Receptor</keyword>
<name>A0AA41TAR4_SCICA</name>
<evidence type="ECO:0000256" key="5">
    <source>
        <dbReference type="ARBA" id="ARBA00023136"/>
    </source>
</evidence>
<evidence type="ECO:0000256" key="2">
    <source>
        <dbReference type="ARBA" id="ARBA00022692"/>
    </source>
</evidence>
<dbReference type="InterPro" id="IPR017452">
    <property type="entry name" value="GPCR_Rhodpsn_7TM"/>
</dbReference>
<comment type="subcellular location">
    <subcellularLocation>
        <location evidence="1">Membrane</location>
        <topology evidence="1">Multi-pass membrane protein</topology>
    </subcellularLocation>
</comment>
<dbReference type="Pfam" id="PF13853">
    <property type="entry name" value="7tm_4"/>
    <property type="match status" value="1"/>
</dbReference>
<evidence type="ECO:0000313" key="12">
    <source>
        <dbReference type="Proteomes" id="UP001166674"/>
    </source>
</evidence>
<dbReference type="PROSITE" id="PS50262">
    <property type="entry name" value="G_PROTEIN_RECEP_F1_2"/>
    <property type="match status" value="1"/>
</dbReference>
<evidence type="ECO:0000256" key="6">
    <source>
        <dbReference type="ARBA" id="ARBA00023170"/>
    </source>
</evidence>
<keyword evidence="2 9" id="KW-0812">Transmembrane</keyword>
<dbReference type="Gene3D" id="1.20.1070.10">
    <property type="entry name" value="Rhodopsin 7-helix transmembrane proteins"/>
    <property type="match status" value="1"/>
</dbReference>
<keyword evidence="7" id="KW-0807">Transducer</keyword>
<evidence type="ECO:0000256" key="4">
    <source>
        <dbReference type="ARBA" id="ARBA00023040"/>
    </source>
</evidence>